<keyword evidence="1" id="KW-0378">Hydrolase</keyword>
<evidence type="ECO:0000313" key="1">
    <source>
        <dbReference type="EMBL" id="MDT7043895.1"/>
    </source>
</evidence>
<keyword evidence="1" id="KW-0540">Nuclease</keyword>
<dbReference type="GO" id="GO:0004519">
    <property type="term" value="F:endonuclease activity"/>
    <property type="evidence" value="ECO:0007669"/>
    <property type="project" value="UniProtKB-KW"/>
</dbReference>
<dbReference type="PANTHER" id="PTHR40084">
    <property type="entry name" value="PHOSPHOHYDROLASE, PHP FAMILY"/>
    <property type="match status" value="1"/>
</dbReference>
<dbReference type="RefSeq" id="WP_313834481.1">
    <property type="nucleotide sequence ID" value="NZ_JAQOUE010000002.1"/>
</dbReference>
<evidence type="ECO:0000313" key="2">
    <source>
        <dbReference type="Proteomes" id="UP001250932"/>
    </source>
</evidence>
<dbReference type="Proteomes" id="UP001250932">
    <property type="component" value="Unassembled WGS sequence"/>
</dbReference>
<proteinExistence type="predicted"/>
<sequence length="420" mass="47118">MKPFIADLHIHSRFSRAVSKDMVPENLYRWAQLKGISVLGTGDFTHPGWCLELQEKIEPAEPGLYRLKPELAKKVDAEIPESCRGEVRFLLTSEISSIYKRYGRTRKVHNMIYASSFTEVSNLNDKLAQIGNIRSDGRPILGLDSEELLRIMLELSPQSLFVPAHAWTPHFSVFGANSGFDSLEECFGELTPHIKVIETGLSSDPPMNWRLSQLEGITLISNSDAHSPSKLGRECNVLNCDLSFEGIKQAFTNGFSPQFLGTIEFFPAEGKYYYDGHRNCQIRLTPEETRAHQGMCPECGKMVTVGVLHRTEALSDQPIGYRPEKGLPYWSLVPLVELLAEVRGAGVNTKGVQEAYHHMLARLGPELFILREIPLADIEENGGRLLALSVQLLREGHARIDPGYDGEFGRVRMLSPEDRD</sequence>
<dbReference type="InterPro" id="IPR016195">
    <property type="entry name" value="Pol/histidinol_Pase-like"/>
</dbReference>
<dbReference type="PANTHER" id="PTHR40084:SF1">
    <property type="entry name" value="PHOSPHOTRANSFERASE"/>
    <property type="match status" value="1"/>
</dbReference>
<keyword evidence="2" id="KW-1185">Reference proteome</keyword>
<reference evidence="1 2" key="1">
    <citation type="journal article" date="2023" name="ISME J.">
        <title>Cultivation and genomic characterization of novel and ubiquitous marine nitrite-oxidizing bacteria from the Nitrospirales.</title>
        <authorList>
            <person name="Mueller A.J."/>
            <person name="Daebeler A."/>
            <person name="Herbold C.W."/>
            <person name="Kirkegaard R.H."/>
            <person name="Daims H."/>
        </authorList>
    </citation>
    <scope>NUCLEOTIDE SEQUENCE [LARGE SCALE GENOMIC DNA]</scope>
    <source>
        <strain evidence="1 2">EB</strain>
    </source>
</reference>
<keyword evidence="1" id="KW-0255">Endonuclease</keyword>
<dbReference type="Gene3D" id="3.20.20.140">
    <property type="entry name" value="Metal-dependent hydrolases"/>
    <property type="match status" value="1"/>
</dbReference>
<comment type="caution">
    <text evidence="1">The sequence shown here is derived from an EMBL/GenBank/DDBJ whole genome shotgun (WGS) entry which is preliminary data.</text>
</comment>
<dbReference type="CDD" id="cd19067">
    <property type="entry name" value="PfuEndoQ-like"/>
    <property type="match status" value="1"/>
</dbReference>
<protein>
    <submittedName>
        <fullName evidence="1">Endonuclease Q family protein</fullName>
    </submittedName>
</protein>
<accession>A0ABU3KBK8</accession>
<dbReference type="SUPFAM" id="SSF89550">
    <property type="entry name" value="PHP domain-like"/>
    <property type="match status" value="1"/>
</dbReference>
<name>A0ABU3KBK8_9BACT</name>
<gene>
    <name evidence="1" type="ORF">PPG34_16205</name>
</gene>
<dbReference type="EMBL" id="JAQOUE010000002">
    <property type="protein sequence ID" value="MDT7043895.1"/>
    <property type="molecule type" value="Genomic_DNA"/>
</dbReference>
<organism evidence="1 2">
    <name type="scientific">Candidatus Nitronereus thalassa</name>
    <dbReference type="NCBI Taxonomy" id="3020898"/>
    <lineage>
        <taxon>Bacteria</taxon>
        <taxon>Pseudomonadati</taxon>
        <taxon>Nitrospirota</taxon>
        <taxon>Nitrospiria</taxon>
        <taxon>Nitrospirales</taxon>
        <taxon>Nitrospiraceae</taxon>
        <taxon>Candidatus Nitronereus</taxon>
    </lineage>
</organism>